<sequence length="299" mass="31265">MEPSAGQAESGGRTLSWLDEDGPEPPVIEFTPLPPPVPPPERPPPSTPRARRRPRRILLVAAFGVIALVIGTATTALLVPRLSRGGAPPEVNAAPGDVVSTQIGDRVDAEFDLITGTTTVNIKTADLGTDLYRISTPRGANGAPRPVHRGKLIELHIVPSGQNGPGAIDVQLSSKLPWRVRLTGGAATHALDLRTGSLLGLELIGGAARVDLTLPPPKGTVPLKLTGGVNQLSVHAPRNVPTRVRVGSGASNVTLDRFNRASPSPGTVFTPNGWARGSDRYDIDAVAGVATLRLDRTPP</sequence>
<dbReference type="Proteomes" id="UP001144280">
    <property type="component" value="Unassembled WGS sequence"/>
</dbReference>
<dbReference type="EMBL" id="BSDI01000030">
    <property type="protein sequence ID" value="GLI00135.1"/>
    <property type="molecule type" value="Genomic_DNA"/>
</dbReference>
<protein>
    <recommendedName>
        <fullName evidence="5">DUF4097 domain-containing protein</fullName>
    </recommendedName>
</protein>
<proteinExistence type="predicted"/>
<evidence type="ECO:0008006" key="5">
    <source>
        <dbReference type="Google" id="ProtNLM"/>
    </source>
</evidence>
<evidence type="ECO:0000313" key="3">
    <source>
        <dbReference type="EMBL" id="GLI00135.1"/>
    </source>
</evidence>
<reference evidence="3" key="1">
    <citation type="submission" date="2022-12" db="EMBL/GenBank/DDBJ databases">
        <title>New Phytohabitans aurantiacus sp. RD004123 nov., an actinomycete isolated from soil.</title>
        <authorList>
            <person name="Triningsih D.W."/>
            <person name="Harunari E."/>
            <person name="Igarashi Y."/>
        </authorList>
    </citation>
    <scope>NUCLEOTIDE SEQUENCE</scope>
    <source>
        <strain evidence="3">RD004123</strain>
    </source>
</reference>
<keyword evidence="2" id="KW-1133">Transmembrane helix</keyword>
<keyword evidence="2" id="KW-0812">Transmembrane</keyword>
<feature type="compositionally biased region" description="Pro residues" evidence="1">
    <location>
        <begin position="32"/>
        <end position="47"/>
    </location>
</feature>
<name>A0ABQ5R0C2_9ACTN</name>
<dbReference type="RefSeq" id="WP_281900252.1">
    <property type="nucleotide sequence ID" value="NZ_BSDI01000030.1"/>
</dbReference>
<keyword evidence="4" id="KW-1185">Reference proteome</keyword>
<feature type="transmembrane region" description="Helical" evidence="2">
    <location>
        <begin position="57"/>
        <end position="79"/>
    </location>
</feature>
<accession>A0ABQ5R0C2</accession>
<organism evidence="3 4">
    <name type="scientific">Phytohabitans aurantiacus</name>
    <dbReference type="NCBI Taxonomy" id="3016789"/>
    <lineage>
        <taxon>Bacteria</taxon>
        <taxon>Bacillati</taxon>
        <taxon>Actinomycetota</taxon>
        <taxon>Actinomycetes</taxon>
        <taxon>Micromonosporales</taxon>
        <taxon>Micromonosporaceae</taxon>
    </lineage>
</organism>
<gene>
    <name evidence="3" type="ORF">Pa4123_54110</name>
</gene>
<keyword evidence="2" id="KW-0472">Membrane</keyword>
<evidence type="ECO:0000313" key="4">
    <source>
        <dbReference type="Proteomes" id="UP001144280"/>
    </source>
</evidence>
<feature type="region of interest" description="Disordered" evidence="1">
    <location>
        <begin position="1"/>
        <end position="52"/>
    </location>
</feature>
<evidence type="ECO:0000256" key="2">
    <source>
        <dbReference type="SAM" id="Phobius"/>
    </source>
</evidence>
<comment type="caution">
    <text evidence="3">The sequence shown here is derived from an EMBL/GenBank/DDBJ whole genome shotgun (WGS) entry which is preliminary data.</text>
</comment>
<evidence type="ECO:0000256" key="1">
    <source>
        <dbReference type="SAM" id="MobiDB-lite"/>
    </source>
</evidence>